<evidence type="ECO:0000313" key="1">
    <source>
        <dbReference type="EMBL" id="CRK98682.1"/>
    </source>
</evidence>
<organism evidence="1 2">
    <name type="scientific">Clunio marinus</name>
    <dbReference type="NCBI Taxonomy" id="568069"/>
    <lineage>
        <taxon>Eukaryota</taxon>
        <taxon>Metazoa</taxon>
        <taxon>Ecdysozoa</taxon>
        <taxon>Arthropoda</taxon>
        <taxon>Hexapoda</taxon>
        <taxon>Insecta</taxon>
        <taxon>Pterygota</taxon>
        <taxon>Neoptera</taxon>
        <taxon>Endopterygota</taxon>
        <taxon>Diptera</taxon>
        <taxon>Nematocera</taxon>
        <taxon>Chironomoidea</taxon>
        <taxon>Chironomidae</taxon>
        <taxon>Clunio</taxon>
    </lineage>
</organism>
<proteinExistence type="predicted"/>
<dbReference type="EMBL" id="CVRI01000048">
    <property type="protein sequence ID" value="CRK98682.1"/>
    <property type="molecule type" value="Genomic_DNA"/>
</dbReference>
<sequence length="93" mass="10918">MEQTDMLSLKKDVGYWLFISEVKSQANELFIIHGLMLTNIFTTLTEFKLFEELNEKLRKLILIKVLISIKLVRDDCFSGIFFCYPNTPTHVDK</sequence>
<name>A0A1J1IFZ6_9DIPT</name>
<gene>
    <name evidence="1" type="ORF">CLUMA_CG012277</name>
</gene>
<evidence type="ECO:0000313" key="2">
    <source>
        <dbReference type="Proteomes" id="UP000183832"/>
    </source>
</evidence>
<dbReference type="Proteomes" id="UP000183832">
    <property type="component" value="Unassembled WGS sequence"/>
</dbReference>
<protein>
    <submittedName>
        <fullName evidence="1">CLUMA_CG012277, isoform A</fullName>
    </submittedName>
</protein>
<accession>A0A1J1IFZ6</accession>
<reference evidence="1 2" key="1">
    <citation type="submission" date="2015-04" db="EMBL/GenBank/DDBJ databases">
        <authorList>
            <person name="Syromyatnikov M.Y."/>
            <person name="Popov V.N."/>
        </authorList>
    </citation>
    <scope>NUCLEOTIDE SEQUENCE [LARGE SCALE GENOMIC DNA]</scope>
</reference>
<dbReference type="AlphaFoldDB" id="A0A1J1IFZ6"/>
<keyword evidence="2" id="KW-1185">Reference proteome</keyword>